<feature type="domain" description="IrrE N-terminal-like" evidence="2">
    <location>
        <begin position="256"/>
        <end position="316"/>
    </location>
</feature>
<feature type="region of interest" description="Disordered" evidence="1">
    <location>
        <begin position="21"/>
        <end position="49"/>
    </location>
</feature>
<dbReference type="OrthoDB" id="398854at2"/>
<feature type="compositionally biased region" description="Basic and acidic residues" evidence="1">
    <location>
        <begin position="377"/>
        <end position="387"/>
    </location>
</feature>
<dbReference type="InterPro" id="IPR013610">
    <property type="entry name" value="ArdC_N"/>
</dbReference>
<reference evidence="5" key="1">
    <citation type="journal article" date="2011" name="BMC Genomics">
        <title>Mycoplasma mycoides, from "mycoides Small Colony" to "capri". A microevolutionary perspective.</title>
        <authorList>
            <person name="Thiaucourt F."/>
            <person name="Manso-Silvan L."/>
            <person name="Salah W."/>
            <person name="Barbe V."/>
            <person name="Berger A."/>
            <person name="Jacob D."/>
            <person name="Breton M."/>
            <person name="Dupuy V."/>
            <person name="Lomenech A.M."/>
            <person name="Blanchard A."/>
            <person name="Sirand-Pugnet P."/>
        </authorList>
    </citation>
    <scope>NUCLEOTIDE SEQUENCE [LARGE SCALE GENOMIC DNA]</scope>
    <source>
        <strain evidence="5">95010</strain>
    </source>
</reference>
<dbReference type="AlphaFoldDB" id="F4MPB2"/>
<gene>
    <name evidence="4" type="ORF">MLC_2160</name>
</gene>
<dbReference type="Pfam" id="PF08401">
    <property type="entry name" value="ArdcN"/>
    <property type="match status" value="1"/>
</dbReference>
<evidence type="ECO:0000259" key="2">
    <source>
        <dbReference type="Pfam" id="PF06114"/>
    </source>
</evidence>
<dbReference type="RefSeq" id="WP_013729364.1">
    <property type="nucleotide sequence ID" value="NC_015431.1"/>
</dbReference>
<proteinExistence type="predicted"/>
<dbReference type="EMBL" id="FQ377874">
    <property type="protein sequence ID" value="CBW53944.1"/>
    <property type="molecule type" value="Genomic_DNA"/>
</dbReference>
<dbReference type="Pfam" id="PF06114">
    <property type="entry name" value="Peptidase_M78"/>
    <property type="match status" value="1"/>
</dbReference>
<feature type="region of interest" description="Disordered" evidence="1">
    <location>
        <begin position="377"/>
        <end position="396"/>
    </location>
</feature>
<dbReference type="KEGG" id="mml:MLC_2160"/>
<evidence type="ECO:0000256" key="1">
    <source>
        <dbReference type="SAM" id="MobiDB-lite"/>
    </source>
</evidence>
<feature type="domain" description="N-terminal" evidence="3">
    <location>
        <begin position="84"/>
        <end position="152"/>
    </location>
</feature>
<reference evidence="5" key="2">
    <citation type="journal article" date="2011" name="BMC Genomics">
        <title>Mycoplasma mycoides, from mycoides Small Colony to capri. A microevolutionary perspective.</title>
        <authorList>
            <person name="Thiaucourt F."/>
            <person name="Manso-Silvan L."/>
            <person name="Salah W."/>
            <person name="Barbe V."/>
            <person name="Berger A."/>
            <person name="Jacob D."/>
            <person name="Breton M."/>
            <person name="Dupuy V."/>
            <person name="Lomenech A.M."/>
            <person name="Blanchard A."/>
            <person name="Sirand-Pugnet P."/>
        </authorList>
    </citation>
    <scope>NUCLEOTIDE SEQUENCE [LARGE SCALE GENOMIC DNA]</scope>
    <source>
        <strain evidence="5">95010</strain>
    </source>
</reference>
<accession>F4MPB2</accession>
<protein>
    <submittedName>
        <fullName evidence="4">Uncharacterized protein</fullName>
    </submittedName>
</protein>
<dbReference type="Proteomes" id="UP000010103">
    <property type="component" value="Chromosome"/>
</dbReference>
<dbReference type="GO" id="GO:0003697">
    <property type="term" value="F:single-stranded DNA binding"/>
    <property type="evidence" value="ECO:0007669"/>
    <property type="project" value="InterPro"/>
</dbReference>
<evidence type="ECO:0000259" key="3">
    <source>
        <dbReference type="Pfam" id="PF08401"/>
    </source>
</evidence>
<evidence type="ECO:0000313" key="5">
    <source>
        <dbReference type="Proteomes" id="UP000010103"/>
    </source>
</evidence>
<evidence type="ECO:0000313" key="4">
    <source>
        <dbReference type="EMBL" id="CBW53944.1"/>
    </source>
</evidence>
<feature type="compositionally biased region" description="Basic and acidic residues" evidence="1">
    <location>
        <begin position="21"/>
        <end position="40"/>
    </location>
</feature>
<sequence length="396" mass="46625">MLSDNPILNIDFIEDGNIKQDNELENSKQKESTLKTEVKETSQPTKVSSNEKWTVKEVEEQKAKETDYFKQLVEKADKEIEEIFHKPEELKNFFAFATTLQNNYSSRNLMLIHQQFPGATIVKSFTEWKREDLSVKKGEKGIKIIRPLVDEYVVINNNGENQKVFKKNWTRDIWQKIKNNEIEVYEDLLGFKPANVFDIAQTNLPKEEYPEDYFNDFIDEDTARLKFNELVLSELKSFVKEKNIELKPKASLGQARGLTATNDLGQKVIYLNEHNSTKENIVTLLHEYAHIKFNHSYKTTERAECEYQAEMTAWALAKTLKVDTTENSYKYIGRWLQTSNVVDKRKWMDETISTLKVIRQELNQHILKSIETRMERKKELEEKEEKKHKQVLSLKQ</sequence>
<name>F4MPB2_MYCML</name>
<dbReference type="InterPro" id="IPR010359">
    <property type="entry name" value="IrrE_HExxH"/>
</dbReference>
<organism evidence="4 5">
    <name type="scientific">Mycoplasma mycoides subsp. capri LC str. 95010</name>
    <dbReference type="NCBI Taxonomy" id="862259"/>
    <lineage>
        <taxon>Bacteria</taxon>
        <taxon>Bacillati</taxon>
        <taxon>Mycoplasmatota</taxon>
        <taxon>Mollicutes</taxon>
        <taxon>Mycoplasmataceae</taxon>
        <taxon>Mycoplasma</taxon>
    </lineage>
</organism>
<dbReference type="HOGENOM" id="CLU_046118_0_0_14"/>